<dbReference type="Pfam" id="PF00440">
    <property type="entry name" value="TetR_N"/>
    <property type="match status" value="1"/>
</dbReference>
<evidence type="ECO:0000256" key="1">
    <source>
        <dbReference type="ARBA" id="ARBA00023125"/>
    </source>
</evidence>
<evidence type="ECO:0000259" key="3">
    <source>
        <dbReference type="PROSITE" id="PS50977"/>
    </source>
</evidence>
<sequence length="183" mass="21557">MTATKSTKKQDILNTSLRLFYLRGFNNIGVDRIIFESKVAKMTFYSHFKSKNILIKACLAYEIKNIQTSILEKISQESELDYLSQLISIIKWFYENSRKQDYNSFLLYKAQVELDKELYFEASSIYYNWLEDLIHEKLIQLQITQPKTKTNLILTIINGLNTRPSIFDSELLSFIEKSIIIKN</sequence>
<dbReference type="PANTHER" id="PTHR43479">
    <property type="entry name" value="ACREF/ENVCD OPERON REPRESSOR-RELATED"/>
    <property type="match status" value="1"/>
</dbReference>
<comment type="caution">
    <text evidence="4">The sequence shown here is derived from an EMBL/GenBank/DDBJ whole genome shotgun (WGS) entry which is preliminary data.</text>
</comment>
<dbReference type="AlphaFoldDB" id="S7YFR2"/>
<proteinExistence type="predicted"/>
<evidence type="ECO:0000256" key="2">
    <source>
        <dbReference type="PROSITE-ProRule" id="PRU00335"/>
    </source>
</evidence>
<dbReference type="InterPro" id="IPR001647">
    <property type="entry name" value="HTH_TetR"/>
</dbReference>
<dbReference type="PANTHER" id="PTHR43479:SF11">
    <property type="entry name" value="ACREF_ENVCD OPERON REPRESSOR-RELATED"/>
    <property type="match status" value="1"/>
</dbReference>
<accession>S7YFR2</accession>
<organism evidence="4 5">
    <name type="scientific">Acinetobacter junii CIP 107470 = MTCC 11364</name>
    <dbReference type="NCBI Taxonomy" id="1217666"/>
    <lineage>
        <taxon>Bacteria</taxon>
        <taxon>Pseudomonadati</taxon>
        <taxon>Pseudomonadota</taxon>
        <taxon>Gammaproteobacteria</taxon>
        <taxon>Moraxellales</taxon>
        <taxon>Moraxellaceae</taxon>
        <taxon>Acinetobacter</taxon>
    </lineage>
</organism>
<dbReference type="PROSITE" id="PS50977">
    <property type="entry name" value="HTH_TETR_2"/>
    <property type="match status" value="1"/>
</dbReference>
<dbReference type="Proteomes" id="UP000018420">
    <property type="component" value="Unassembled WGS sequence"/>
</dbReference>
<dbReference type="RefSeq" id="WP_004907659.1">
    <property type="nucleotide sequence ID" value="NZ_ASYZ01000033.1"/>
</dbReference>
<feature type="DNA-binding region" description="H-T-H motif" evidence="2">
    <location>
        <begin position="29"/>
        <end position="48"/>
    </location>
</feature>
<dbReference type="EMBL" id="ASYZ01000033">
    <property type="protein sequence ID" value="EPR86863.1"/>
    <property type="molecule type" value="Genomic_DNA"/>
</dbReference>
<reference evidence="4 5" key="1">
    <citation type="submission" date="2013-05" db="EMBL/GenBank/DDBJ databases">
        <title>Genome assembly of Acinetobacter junii MTCC 11364.</title>
        <authorList>
            <person name="Khatri I."/>
            <person name="Singh N.K."/>
            <person name="Subramanian S."/>
            <person name="Mayilraj S."/>
        </authorList>
    </citation>
    <scope>NUCLEOTIDE SEQUENCE [LARGE SCALE GENOMIC DNA]</scope>
    <source>
        <strain evidence="4 5">MTCC 11364</strain>
    </source>
</reference>
<dbReference type="InterPro" id="IPR050624">
    <property type="entry name" value="HTH-type_Tx_Regulator"/>
</dbReference>
<dbReference type="PRINTS" id="PR00455">
    <property type="entry name" value="HTHTETR"/>
</dbReference>
<feature type="domain" description="HTH tetR-type" evidence="3">
    <location>
        <begin position="6"/>
        <end position="66"/>
    </location>
</feature>
<dbReference type="InterPro" id="IPR009057">
    <property type="entry name" value="Homeodomain-like_sf"/>
</dbReference>
<evidence type="ECO:0000313" key="5">
    <source>
        <dbReference type="Proteomes" id="UP000018420"/>
    </source>
</evidence>
<gene>
    <name evidence="4" type="ORF">L292_2097</name>
</gene>
<dbReference type="GO" id="GO:0003677">
    <property type="term" value="F:DNA binding"/>
    <property type="evidence" value="ECO:0007669"/>
    <property type="project" value="UniProtKB-UniRule"/>
</dbReference>
<name>S7YFR2_ACIJU</name>
<dbReference type="PATRIC" id="fig|1330047.3.peg.719"/>
<evidence type="ECO:0000313" key="4">
    <source>
        <dbReference type="EMBL" id="EPR86863.1"/>
    </source>
</evidence>
<protein>
    <submittedName>
        <fullName evidence="4">Transcriptional regulator, TetR family</fullName>
    </submittedName>
</protein>
<dbReference type="Gene3D" id="1.10.357.10">
    <property type="entry name" value="Tetracycline Repressor, domain 2"/>
    <property type="match status" value="1"/>
</dbReference>
<dbReference type="SUPFAM" id="SSF46689">
    <property type="entry name" value="Homeodomain-like"/>
    <property type="match status" value="1"/>
</dbReference>
<keyword evidence="1 2" id="KW-0238">DNA-binding</keyword>